<evidence type="ECO:0000313" key="4">
    <source>
        <dbReference type="Proteomes" id="UP000036958"/>
    </source>
</evidence>
<comment type="caution">
    <text evidence="3">The sequence shown here is derived from an EMBL/GenBank/DDBJ whole genome shotgun (WGS) entry which is preliminary data.</text>
</comment>
<feature type="transmembrane region" description="Helical" evidence="1">
    <location>
        <begin position="269"/>
        <end position="287"/>
    </location>
</feature>
<feature type="domain" description="Glycosyltransferase 2-like" evidence="2">
    <location>
        <begin position="11"/>
        <end position="196"/>
    </location>
</feature>
<dbReference type="InterPro" id="IPR001173">
    <property type="entry name" value="Glyco_trans_2-like"/>
</dbReference>
<keyword evidence="1" id="KW-0472">Membrane</keyword>
<dbReference type="AlphaFoldDB" id="A0A0L8V8H2"/>
<organism evidence="3 4">
    <name type="scientific">Sunxiuqinia dokdonensis</name>
    <dbReference type="NCBI Taxonomy" id="1409788"/>
    <lineage>
        <taxon>Bacteria</taxon>
        <taxon>Pseudomonadati</taxon>
        <taxon>Bacteroidota</taxon>
        <taxon>Bacteroidia</taxon>
        <taxon>Marinilabiliales</taxon>
        <taxon>Prolixibacteraceae</taxon>
        <taxon>Sunxiuqinia</taxon>
    </lineage>
</organism>
<dbReference type="Gene3D" id="3.90.550.10">
    <property type="entry name" value="Spore Coat Polysaccharide Biosynthesis Protein SpsA, Chain A"/>
    <property type="match status" value="1"/>
</dbReference>
<dbReference type="InterPro" id="IPR029044">
    <property type="entry name" value="Nucleotide-diphossugar_trans"/>
</dbReference>
<dbReference type="OrthoDB" id="9771846at2"/>
<dbReference type="PANTHER" id="PTHR43179:SF7">
    <property type="entry name" value="RHAMNOSYLTRANSFERASE WBBL"/>
    <property type="match status" value="1"/>
</dbReference>
<evidence type="ECO:0000313" key="3">
    <source>
        <dbReference type="EMBL" id="KOH44780.1"/>
    </source>
</evidence>
<dbReference type="SUPFAM" id="SSF53448">
    <property type="entry name" value="Nucleotide-diphospho-sugar transferases"/>
    <property type="match status" value="1"/>
</dbReference>
<dbReference type="CDD" id="cd04186">
    <property type="entry name" value="GT_2_like_c"/>
    <property type="match status" value="1"/>
</dbReference>
<feature type="transmembrane region" description="Helical" evidence="1">
    <location>
        <begin position="360"/>
        <end position="378"/>
    </location>
</feature>
<dbReference type="RefSeq" id="WP_082326438.1">
    <property type="nucleotide sequence ID" value="NZ_LGIA01000153.1"/>
</dbReference>
<dbReference type="Proteomes" id="UP000036958">
    <property type="component" value="Unassembled WGS sequence"/>
</dbReference>
<feature type="transmembrane region" description="Helical" evidence="1">
    <location>
        <begin position="327"/>
        <end position="348"/>
    </location>
</feature>
<proteinExistence type="predicted"/>
<protein>
    <recommendedName>
        <fullName evidence="2">Glycosyltransferase 2-like domain-containing protein</fullName>
    </recommendedName>
</protein>
<reference evidence="4" key="1">
    <citation type="submission" date="2015-07" db="EMBL/GenBank/DDBJ databases">
        <title>Genome sequencing of Sunxiuqinia dokdonensis strain SK.</title>
        <authorList>
            <person name="Ahn S."/>
            <person name="Kim B.-C."/>
        </authorList>
    </citation>
    <scope>NUCLEOTIDE SEQUENCE [LARGE SCALE GENOMIC DNA]</scope>
    <source>
        <strain evidence="4">SK</strain>
    </source>
</reference>
<keyword evidence="1" id="KW-1133">Transmembrane helix</keyword>
<feature type="transmembrane region" description="Helical" evidence="1">
    <location>
        <begin position="384"/>
        <end position="406"/>
    </location>
</feature>
<dbReference type="Pfam" id="PF00535">
    <property type="entry name" value="Glycos_transf_2"/>
    <property type="match status" value="1"/>
</dbReference>
<accession>A0A0L8V8H2</accession>
<evidence type="ECO:0000259" key="2">
    <source>
        <dbReference type="Pfam" id="PF00535"/>
    </source>
</evidence>
<feature type="transmembrane region" description="Helical" evidence="1">
    <location>
        <begin position="294"/>
        <end position="315"/>
    </location>
</feature>
<gene>
    <name evidence="3" type="ORF">NC99_24400</name>
</gene>
<dbReference type="Pfam" id="PF13727">
    <property type="entry name" value="CoA_binding_3"/>
    <property type="match status" value="1"/>
</dbReference>
<dbReference type="STRING" id="1409788.NC99_24400"/>
<dbReference type="PANTHER" id="PTHR43179">
    <property type="entry name" value="RHAMNOSYLTRANSFERASE WBBL"/>
    <property type="match status" value="1"/>
</dbReference>
<dbReference type="PATRIC" id="fig|1409788.3.peg.2519"/>
<dbReference type="Gene3D" id="3.40.50.720">
    <property type="entry name" value="NAD(P)-binding Rossmann-like Domain"/>
    <property type="match status" value="1"/>
</dbReference>
<evidence type="ECO:0000256" key="1">
    <source>
        <dbReference type="SAM" id="Phobius"/>
    </source>
</evidence>
<dbReference type="EMBL" id="LGIA01000153">
    <property type="protein sequence ID" value="KOH44780.1"/>
    <property type="molecule type" value="Genomic_DNA"/>
</dbReference>
<feature type="transmembrane region" description="Helical" evidence="1">
    <location>
        <begin position="551"/>
        <end position="572"/>
    </location>
</feature>
<sequence>MINHQSPIKLTVIIVNYNVRHFLEQCLHSVQKACTTIDAEVFVVDNNSVDGSCLMVREKFPDVRLIENQENLGFSKANNQAIRLAKGEYVLLLNPDTIVEENSFAKCLQFMDEHPDAGGLGVKMIDGKGRFLPESKRGLPTPMVAFYKIFGLSRLFSRSKRLARYHLGHLDHNQTHEVEVLAGAFMMLRRSVLNEIGLLDEAFFMYGEDIDLSYRITRAGFKNYYFADTTIVHYKGESTKKGSFNYVKIFYQAMIIFARKHFAKGRADMFAMLINLAIYFRAFLSVLSRIAKAAFFPIIDILLIFLGFLWLLPYWEQLKYTPDYYPSNFLQLVVPVYILIWTLGIWLTGGYDKPIKMLQVFKGLLWGSVGILIFHSLAPESLRFSRALILLGSGWAVVSLLAYRYLLSQSSSQQARFDRNREKRVVMIAQLDEATRISRLISQSHLKIKLIGIVQPNHAHATSDFLGNLSQLEEIIQIHKVEELIFSASDLPSQHIIQTMLNLSKLNIDYKIAPPESLSIIGSNSIDTTGDLYLLEVNAITKENNLRRKRLFDLTVSLLFLAAYPLICWTVRNKAGFFTNIIKVLVASQSWVGLSRNNTKAVTLPRLKAGVLTPTDKFKDELSEAEIGKINMVYAKNYRVEQDARIVLRGWKNLGR</sequence>
<keyword evidence="1" id="KW-0812">Transmembrane</keyword>
<keyword evidence="4" id="KW-1185">Reference proteome</keyword>
<name>A0A0L8V8H2_9BACT</name>